<gene>
    <name evidence="2" type="ORF">BN997_00564</name>
</gene>
<dbReference type="Proteomes" id="UP000040453">
    <property type="component" value="Unassembled WGS sequence"/>
</dbReference>
<evidence type="ECO:0008006" key="4">
    <source>
        <dbReference type="Google" id="ProtNLM"/>
    </source>
</evidence>
<organism evidence="2 3">
    <name type="scientific">Oceanobacillus oncorhynchi</name>
    <dbReference type="NCBI Taxonomy" id="545501"/>
    <lineage>
        <taxon>Bacteria</taxon>
        <taxon>Bacillati</taxon>
        <taxon>Bacillota</taxon>
        <taxon>Bacilli</taxon>
        <taxon>Bacillales</taxon>
        <taxon>Bacillaceae</taxon>
        <taxon>Oceanobacillus</taxon>
    </lineage>
</organism>
<dbReference type="EMBL" id="CDGG01000001">
    <property type="protein sequence ID" value="CEI80755.1"/>
    <property type="molecule type" value="Genomic_DNA"/>
</dbReference>
<reference evidence="2 3" key="1">
    <citation type="submission" date="2014-11" db="EMBL/GenBank/DDBJ databases">
        <authorList>
            <person name="Urmite Genomes Urmite Genomes"/>
        </authorList>
    </citation>
    <scope>NUCLEOTIDE SEQUENCE [LARGE SCALE GENOMIC DNA]</scope>
    <source>
        <strain evidence="2 3">Oc5</strain>
    </source>
</reference>
<protein>
    <recommendedName>
        <fullName evidence="4">YkzH</fullName>
    </recommendedName>
</protein>
<dbReference type="AlphaFoldDB" id="A0A0A1M650"/>
<accession>A0A0A1M650</accession>
<sequence>MSFHYPYSPGWHPYRQNQGGYTRQKEYQSQRSNSAQDAGVETQIQGDNYGSGYELPVQDTASQRPGSNLYKAHSASYHDASPDMQYMMQMMMDLRSQLEQLNYLIAQNNRLLQFMHEQEDTKCIQGSGGGAVIVRM</sequence>
<feature type="compositionally biased region" description="Polar residues" evidence="1">
    <location>
        <begin position="29"/>
        <end position="48"/>
    </location>
</feature>
<name>A0A0A1M650_9BACI</name>
<evidence type="ECO:0000313" key="2">
    <source>
        <dbReference type="EMBL" id="CEI80755.1"/>
    </source>
</evidence>
<dbReference type="STRING" id="545501.BN997_00564"/>
<dbReference type="OrthoDB" id="2720196at2"/>
<dbReference type="RefSeq" id="WP_042529472.1">
    <property type="nucleotide sequence ID" value="NZ_CDGG01000001.1"/>
</dbReference>
<proteinExistence type="predicted"/>
<evidence type="ECO:0000256" key="1">
    <source>
        <dbReference type="SAM" id="MobiDB-lite"/>
    </source>
</evidence>
<keyword evidence="3" id="KW-1185">Reference proteome</keyword>
<feature type="region of interest" description="Disordered" evidence="1">
    <location>
        <begin position="14"/>
        <end position="68"/>
    </location>
</feature>
<evidence type="ECO:0000313" key="3">
    <source>
        <dbReference type="Proteomes" id="UP000040453"/>
    </source>
</evidence>